<feature type="transmembrane region" description="Helical" evidence="1">
    <location>
        <begin position="59"/>
        <end position="82"/>
    </location>
</feature>
<evidence type="ECO:0008006" key="4">
    <source>
        <dbReference type="Google" id="ProtNLM"/>
    </source>
</evidence>
<protein>
    <recommendedName>
        <fullName evidence="4">ABC transporter permease</fullName>
    </recommendedName>
</protein>
<feature type="transmembrane region" description="Helical" evidence="1">
    <location>
        <begin position="103"/>
        <end position="125"/>
    </location>
</feature>
<sequence>MNKYKALLYCDMRNAARDPMLLLILAGPLLLVLTTRLGMPPLSNWIADKTGYDLLAYKAFISLLIQALIPQLIGAATGLLMLDERDERIIDCYAVTPLRKRGYIVYRLILPVGICCGMSLLFVSASGISGLTVGQTLPLLLFVLEAPLFALFLVAFAANKVEGLALSKLISLTLLGPACAYFVAEPWQWLAGLLPTYWPSKLYLELAAADNGWQRQAIFAIGLSVHLLLLYDLLRRFVNRME</sequence>
<comment type="caution">
    <text evidence="2">The sequence shown here is derived from an EMBL/GenBank/DDBJ whole genome shotgun (WGS) entry which is preliminary data.</text>
</comment>
<dbReference type="EMBL" id="BOVJ01000056">
    <property type="protein sequence ID" value="GIQ63157.1"/>
    <property type="molecule type" value="Genomic_DNA"/>
</dbReference>
<keyword evidence="1" id="KW-0812">Transmembrane</keyword>
<evidence type="ECO:0000256" key="1">
    <source>
        <dbReference type="SAM" id="Phobius"/>
    </source>
</evidence>
<dbReference type="Proteomes" id="UP000680304">
    <property type="component" value="Unassembled WGS sequence"/>
</dbReference>
<gene>
    <name evidence="2" type="ORF">PACILC2_17250</name>
</gene>
<feature type="transmembrane region" description="Helical" evidence="1">
    <location>
        <begin position="20"/>
        <end position="39"/>
    </location>
</feature>
<proteinExistence type="predicted"/>
<accession>A0ABQ4N4T4</accession>
<keyword evidence="1" id="KW-1133">Transmembrane helix</keyword>
<keyword evidence="3" id="KW-1185">Reference proteome</keyword>
<reference evidence="2 3" key="1">
    <citation type="submission" date="2021-04" db="EMBL/GenBank/DDBJ databases">
        <title>Draft genome sequence of Paenibacillus cisolokensis, LC2-13A.</title>
        <authorList>
            <person name="Uke A."/>
            <person name="Chhe C."/>
            <person name="Baramee S."/>
            <person name="Kosugi A."/>
        </authorList>
    </citation>
    <scope>NUCLEOTIDE SEQUENCE [LARGE SCALE GENOMIC DNA]</scope>
    <source>
        <strain evidence="2 3">LC2-13A</strain>
    </source>
</reference>
<evidence type="ECO:0000313" key="3">
    <source>
        <dbReference type="Proteomes" id="UP000680304"/>
    </source>
</evidence>
<feature type="transmembrane region" description="Helical" evidence="1">
    <location>
        <begin position="165"/>
        <end position="184"/>
    </location>
</feature>
<dbReference type="RefSeq" id="WP_213528425.1">
    <property type="nucleotide sequence ID" value="NZ_BOVJ01000056.1"/>
</dbReference>
<feature type="transmembrane region" description="Helical" evidence="1">
    <location>
        <begin position="137"/>
        <end position="158"/>
    </location>
</feature>
<feature type="transmembrane region" description="Helical" evidence="1">
    <location>
        <begin position="216"/>
        <end position="234"/>
    </location>
</feature>
<keyword evidence="1" id="KW-0472">Membrane</keyword>
<organism evidence="2 3">
    <name type="scientific">Paenibacillus cisolokensis</name>
    <dbReference type="NCBI Taxonomy" id="1658519"/>
    <lineage>
        <taxon>Bacteria</taxon>
        <taxon>Bacillati</taxon>
        <taxon>Bacillota</taxon>
        <taxon>Bacilli</taxon>
        <taxon>Bacillales</taxon>
        <taxon>Paenibacillaceae</taxon>
        <taxon>Paenibacillus</taxon>
    </lineage>
</organism>
<evidence type="ECO:0000313" key="2">
    <source>
        <dbReference type="EMBL" id="GIQ63157.1"/>
    </source>
</evidence>
<name>A0ABQ4N4T4_9BACL</name>